<dbReference type="Gramene" id="ONK58127">
    <property type="protein sequence ID" value="ONK58127"/>
    <property type="gene ID" value="A4U43_C09F8490"/>
</dbReference>
<feature type="compositionally biased region" description="Low complexity" evidence="9">
    <location>
        <begin position="19"/>
        <end position="44"/>
    </location>
</feature>
<dbReference type="Pfam" id="PF02537">
    <property type="entry name" value="CRCB"/>
    <property type="match status" value="2"/>
</dbReference>
<dbReference type="AlphaFoldDB" id="A0A5P1E9H6"/>
<evidence type="ECO:0000256" key="3">
    <source>
        <dbReference type="ARBA" id="ARBA00022475"/>
    </source>
</evidence>
<comment type="function">
    <text evidence="1">Fluoride channel required for the rapid expulsion of cytoplasmic fluoride.</text>
</comment>
<evidence type="ECO:0000313" key="11">
    <source>
        <dbReference type="EMBL" id="ONK58127.1"/>
    </source>
</evidence>
<reference evidence="12" key="1">
    <citation type="journal article" date="2017" name="Nat. Commun.">
        <title>The asparagus genome sheds light on the origin and evolution of a young Y chromosome.</title>
        <authorList>
            <person name="Harkess A."/>
            <person name="Zhou J."/>
            <person name="Xu C."/>
            <person name="Bowers J.E."/>
            <person name="Van der Hulst R."/>
            <person name="Ayyampalayam S."/>
            <person name="Mercati F."/>
            <person name="Riccardi P."/>
            <person name="McKain M.R."/>
            <person name="Kakrana A."/>
            <person name="Tang H."/>
            <person name="Ray J."/>
            <person name="Groenendijk J."/>
            <person name="Arikit S."/>
            <person name="Mathioni S.M."/>
            <person name="Nakano M."/>
            <person name="Shan H."/>
            <person name="Telgmann-Rauber A."/>
            <person name="Kanno A."/>
            <person name="Yue Z."/>
            <person name="Chen H."/>
            <person name="Li W."/>
            <person name="Chen Y."/>
            <person name="Xu X."/>
            <person name="Zhang Y."/>
            <person name="Luo S."/>
            <person name="Chen H."/>
            <person name="Gao J."/>
            <person name="Mao Z."/>
            <person name="Pires J.C."/>
            <person name="Luo M."/>
            <person name="Kudrna D."/>
            <person name="Wing R.A."/>
            <person name="Meyers B.C."/>
            <person name="Yi K."/>
            <person name="Kong H."/>
            <person name="Lavrijsen P."/>
            <person name="Sunseri F."/>
            <person name="Falavigna A."/>
            <person name="Ye Y."/>
            <person name="Leebens-Mack J.H."/>
            <person name="Chen G."/>
        </authorList>
    </citation>
    <scope>NUCLEOTIDE SEQUENCE [LARGE SCALE GENOMIC DNA]</scope>
    <source>
        <strain evidence="12">cv. DH0086</strain>
    </source>
</reference>
<feature type="compositionally biased region" description="Low complexity" evidence="9">
    <location>
        <begin position="75"/>
        <end position="85"/>
    </location>
</feature>
<comment type="similarity">
    <text evidence="7">Belongs to the fluoride channel Fluc/FEX (TC 1.A.43) family.</text>
</comment>
<evidence type="ECO:0000256" key="10">
    <source>
        <dbReference type="SAM" id="Phobius"/>
    </source>
</evidence>
<dbReference type="OMA" id="LWLGCMV"/>
<dbReference type="Proteomes" id="UP000243459">
    <property type="component" value="Chromosome 9"/>
</dbReference>
<keyword evidence="12" id="KW-1185">Reference proteome</keyword>
<feature type="transmembrane region" description="Helical" evidence="10">
    <location>
        <begin position="467"/>
        <end position="487"/>
    </location>
</feature>
<evidence type="ECO:0000256" key="7">
    <source>
        <dbReference type="ARBA" id="ARBA00035120"/>
    </source>
</evidence>
<dbReference type="GO" id="GO:0005886">
    <property type="term" value="C:plasma membrane"/>
    <property type="evidence" value="ECO:0007669"/>
    <property type="project" value="UniProtKB-SubCell"/>
</dbReference>
<dbReference type="GO" id="GO:1903425">
    <property type="term" value="F:fluoride transmembrane transporter activity"/>
    <property type="evidence" value="ECO:0007669"/>
    <property type="project" value="EnsemblPlants"/>
</dbReference>
<keyword evidence="5 10" id="KW-1133">Transmembrane helix</keyword>
<name>A0A5P1E9H6_ASPOF</name>
<comment type="catalytic activity">
    <reaction evidence="8">
        <text>fluoride(in) = fluoride(out)</text>
        <dbReference type="Rhea" id="RHEA:76159"/>
        <dbReference type="ChEBI" id="CHEBI:17051"/>
    </reaction>
    <physiologicalReaction direction="left-to-right" evidence="8">
        <dbReference type="Rhea" id="RHEA:76160"/>
    </physiologicalReaction>
</comment>
<feature type="compositionally biased region" description="Polar residues" evidence="9">
    <location>
        <begin position="45"/>
        <end position="62"/>
    </location>
</feature>
<evidence type="ECO:0000313" key="12">
    <source>
        <dbReference type="Proteomes" id="UP000243459"/>
    </source>
</evidence>
<evidence type="ECO:0000256" key="5">
    <source>
        <dbReference type="ARBA" id="ARBA00022989"/>
    </source>
</evidence>
<accession>A0A5P1E9H6</accession>
<gene>
    <name evidence="11" type="ORF">A4U43_C09F8490</name>
</gene>
<feature type="transmembrane region" description="Helical" evidence="10">
    <location>
        <begin position="331"/>
        <end position="351"/>
    </location>
</feature>
<dbReference type="InterPro" id="IPR003691">
    <property type="entry name" value="FluC"/>
</dbReference>
<comment type="subcellular location">
    <subcellularLocation>
        <location evidence="2">Cell membrane</location>
        <topology evidence="2">Multi-pass membrane protein</topology>
    </subcellularLocation>
</comment>
<protein>
    <submittedName>
        <fullName evidence="11">Uncharacterized protein</fullName>
    </submittedName>
</protein>
<evidence type="ECO:0000256" key="6">
    <source>
        <dbReference type="ARBA" id="ARBA00023136"/>
    </source>
</evidence>
<evidence type="ECO:0000256" key="8">
    <source>
        <dbReference type="ARBA" id="ARBA00035585"/>
    </source>
</evidence>
<evidence type="ECO:0000256" key="9">
    <source>
        <dbReference type="SAM" id="MobiDB-lite"/>
    </source>
</evidence>
<dbReference type="PANTHER" id="PTHR28259">
    <property type="entry name" value="FLUORIDE EXPORT PROTEIN 1-RELATED"/>
    <property type="match status" value="1"/>
</dbReference>
<evidence type="ECO:0000256" key="2">
    <source>
        <dbReference type="ARBA" id="ARBA00004651"/>
    </source>
</evidence>
<keyword evidence="4 10" id="KW-0812">Transmembrane</keyword>
<feature type="transmembrane region" description="Helical" evidence="10">
    <location>
        <begin position="395"/>
        <end position="419"/>
    </location>
</feature>
<organism evidence="11 12">
    <name type="scientific">Asparagus officinalis</name>
    <name type="common">Garden asparagus</name>
    <dbReference type="NCBI Taxonomy" id="4686"/>
    <lineage>
        <taxon>Eukaryota</taxon>
        <taxon>Viridiplantae</taxon>
        <taxon>Streptophyta</taxon>
        <taxon>Embryophyta</taxon>
        <taxon>Tracheophyta</taxon>
        <taxon>Spermatophyta</taxon>
        <taxon>Magnoliopsida</taxon>
        <taxon>Liliopsida</taxon>
        <taxon>Asparagales</taxon>
        <taxon>Asparagaceae</taxon>
        <taxon>Asparagoideae</taxon>
        <taxon>Asparagus</taxon>
    </lineage>
</organism>
<feature type="region of interest" description="Disordered" evidence="9">
    <location>
        <begin position="1"/>
        <end position="85"/>
    </location>
</feature>
<dbReference type="PANTHER" id="PTHR28259:SF1">
    <property type="entry name" value="FLUORIDE EXPORT PROTEIN 1-RELATED"/>
    <property type="match status" value="1"/>
</dbReference>
<keyword evidence="6 10" id="KW-0472">Membrane</keyword>
<proteinExistence type="inferred from homology"/>
<evidence type="ECO:0000256" key="1">
    <source>
        <dbReference type="ARBA" id="ARBA00002598"/>
    </source>
</evidence>
<keyword evidence="3" id="KW-1003">Cell membrane</keyword>
<evidence type="ECO:0000256" key="4">
    <source>
        <dbReference type="ARBA" id="ARBA00022692"/>
    </source>
</evidence>
<feature type="transmembrane region" description="Helical" evidence="10">
    <location>
        <begin position="363"/>
        <end position="383"/>
    </location>
</feature>
<sequence>MEQDPNMMHQALNKDTDQNSDASSSTSSFGVSSSRFSDGGSFNNRVSISLSRGGSNMNVSDEGTSHRSLGRRASRGSYRSSSSLSRDVGDRILNSITLSHEFAEEILGEVDSSLIAQVGDSGDRVTSEDRNDGSRRFSVDDRRSVENGFLSGSHILDSVMTISPVAEEKSPLPTDAILMQKVRVPSFKVLTRYLLQKLFGPSLLALTGSNTPLYLDLPSNMLGSFLMGWFGVVFKPEIRHISEHLAIGLSTGYLGSVTTFSGWNQKMLDLASKGHWAFAVGGIIFGMMIVNESIKIGVESAEGLHKRLNQSSVTTGCSLDLWRINNRKRHITVMTLILLLLGSLWGLSGALAGKKLDNATDGAVLWLGCLVGPPGVWARWYLARLNGQGFGKKGWLKWLPTGTLTANILAASLMAALSTISKAVDTKRCTILVSGVQLGFLGCMSTVSTFVAEVYAMRESGHSGRAVAYTMATILPSFAIGTLIYSVPVWTKHYS</sequence>
<dbReference type="EMBL" id="CM007389">
    <property type="protein sequence ID" value="ONK58127.1"/>
    <property type="molecule type" value="Genomic_DNA"/>
</dbReference>
<feature type="transmembrane region" description="Helical" evidence="10">
    <location>
        <begin position="431"/>
        <end position="455"/>
    </location>
</feature>